<dbReference type="AlphaFoldDB" id="A0AAN9QZN2"/>
<feature type="compositionally biased region" description="Polar residues" evidence="1">
    <location>
        <begin position="13"/>
        <end position="22"/>
    </location>
</feature>
<reference evidence="2 3" key="1">
    <citation type="submission" date="2024-01" db="EMBL/GenBank/DDBJ databases">
        <title>The genomes of 5 underutilized Papilionoideae crops provide insights into root nodulation and disease resistanc.</title>
        <authorList>
            <person name="Jiang F."/>
        </authorList>
    </citation>
    <scope>NUCLEOTIDE SEQUENCE [LARGE SCALE GENOMIC DNA]</scope>
    <source>
        <strain evidence="2">JINMINGXINNONG_FW02</strain>
        <tissue evidence="2">Leaves</tissue>
    </source>
</reference>
<protein>
    <submittedName>
        <fullName evidence="2">Uncharacterized protein</fullName>
    </submittedName>
</protein>
<organism evidence="2 3">
    <name type="scientific">Phaseolus coccineus</name>
    <name type="common">Scarlet runner bean</name>
    <name type="synonym">Phaseolus multiflorus</name>
    <dbReference type="NCBI Taxonomy" id="3886"/>
    <lineage>
        <taxon>Eukaryota</taxon>
        <taxon>Viridiplantae</taxon>
        <taxon>Streptophyta</taxon>
        <taxon>Embryophyta</taxon>
        <taxon>Tracheophyta</taxon>
        <taxon>Spermatophyta</taxon>
        <taxon>Magnoliopsida</taxon>
        <taxon>eudicotyledons</taxon>
        <taxon>Gunneridae</taxon>
        <taxon>Pentapetalae</taxon>
        <taxon>rosids</taxon>
        <taxon>fabids</taxon>
        <taxon>Fabales</taxon>
        <taxon>Fabaceae</taxon>
        <taxon>Papilionoideae</taxon>
        <taxon>50 kb inversion clade</taxon>
        <taxon>NPAAA clade</taxon>
        <taxon>indigoferoid/millettioid clade</taxon>
        <taxon>Phaseoleae</taxon>
        <taxon>Phaseolus</taxon>
    </lineage>
</organism>
<name>A0AAN9QZN2_PHACN</name>
<proteinExistence type="predicted"/>
<keyword evidence="3" id="KW-1185">Reference proteome</keyword>
<comment type="caution">
    <text evidence="2">The sequence shown here is derived from an EMBL/GenBank/DDBJ whole genome shotgun (WGS) entry which is preliminary data.</text>
</comment>
<evidence type="ECO:0000313" key="2">
    <source>
        <dbReference type="EMBL" id="KAK7353852.1"/>
    </source>
</evidence>
<feature type="compositionally biased region" description="Basic and acidic residues" evidence="1">
    <location>
        <begin position="1"/>
        <end position="12"/>
    </location>
</feature>
<sequence length="66" mass="7209">MMRRKAVFEPSEHSASNGQAPSSHILPPNPSPPRDIAVQESEDIIVQEGGLWDPTLDAPSFLEKSL</sequence>
<feature type="region of interest" description="Disordered" evidence="1">
    <location>
        <begin position="1"/>
        <end position="36"/>
    </location>
</feature>
<evidence type="ECO:0000313" key="3">
    <source>
        <dbReference type="Proteomes" id="UP001374584"/>
    </source>
</evidence>
<evidence type="ECO:0000256" key="1">
    <source>
        <dbReference type="SAM" id="MobiDB-lite"/>
    </source>
</evidence>
<accession>A0AAN9QZN2</accession>
<dbReference type="EMBL" id="JAYMYR010000007">
    <property type="protein sequence ID" value="KAK7353852.1"/>
    <property type="molecule type" value="Genomic_DNA"/>
</dbReference>
<dbReference type="Proteomes" id="UP001374584">
    <property type="component" value="Unassembled WGS sequence"/>
</dbReference>
<gene>
    <name evidence="2" type="ORF">VNO80_19305</name>
</gene>